<feature type="region of interest" description="Disordered" evidence="1">
    <location>
        <begin position="1"/>
        <end position="44"/>
    </location>
</feature>
<sequence>MTSAAIIREQEYPSNAELITEGPGNAEGHDTEAPRYTADGLSDEPNSIYRDGSLHVTDRNHELLAALLTSSPQIPHHLKNLTLSGSHGPHLPLPAIFNSFTEGVTGHLNIRGLDLSLFDNYMYEGFLRLIGSTPGRSGATSINLSYPTFRTITDLARLLTRCRSAKTVKVIGKITIIHGHLRMGETFASNIHWAQRKVFIGRDGEVYLFSIMLDKNVLLDKLAVLVISSLSQRTMCQLKEILRKTGPALHVLNFPLPPYGNPILISLYIHQCLMTLLIPANRWRTLSLRKFKLNVLMRFDQCIDAMNLGPIDAFLCHSAPALEELVIVLHVPDWSPDRMAEEEAVIWRMMPLCTAKREVLFQFRVIARESNQFRYE</sequence>
<dbReference type="InParanoid" id="A0A2H3DKT8"/>
<gene>
    <name evidence="2" type="ORF">ARMGADRAFT_1061649</name>
</gene>
<dbReference type="EMBL" id="KZ293651">
    <property type="protein sequence ID" value="PBK95839.1"/>
    <property type="molecule type" value="Genomic_DNA"/>
</dbReference>
<keyword evidence="3" id="KW-1185">Reference proteome</keyword>
<protein>
    <submittedName>
        <fullName evidence="2">Uncharacterized protein</fullName>
    </submittedName>
</protein>
<reference evidence="3" key="1">
    <citation type="journal article" date="2017" name="Nat. Ecol. Evol.">
        <title>Genome expansion and lineage-specific genetic innovations in the forest pathogenic fungi Armillaria.</title>
        <authorList>
            <person name="Sipos G."/>
            <person name="Prasanna A.N."/>
            <person name="Walter M.C."/>
            <person name="O'Connor E."/>
            <person name="Balint B."/>
            <person name="Krizsan K."/>
            <person name="Kiss B."/>
            <person name="Hess J."/>
            <person name="Varga T."/>
            <person name="Slot J."/>
            <person name="Riley R."/>
            <person name="Boka B."/>
            <person name="Rigling D."/>
            <person name="Barry K."/>
            <person name="Lee J."/>
            <person name="Mihaltcheva S."/>
            <person name="LaButti K."/>
            <person name="Lipzen A."/>
            <person name="Waldron R."/>
            <person name="Moloney N.M."/>
            <person name="Sperisen C."/>
            <person name="Kredics L."/>
            <person name="Vagvoelgyi C."/>
            <person name="Patrignani A."/>
            <person name="Fitzpatrick D."/>
            <person name="Nagy I."/>
            <person name="Doyle S."/>
            <person name="Anderson J.B."/>
            <person name="Grigoriev I.V."/>
            <person name="Gueldener U."/>
            <person name="Muensterkoetter M."/>
            <person name="Nagy L.G."/>
        </authorList>
    </citation>
    <scope>NUCLEOTIDE SEQUENCE [LARGE SCALE GENOMIC DNA]</scope>
    <source>
        <strain evidence="3">Ar21-2</strain>
    </source>
</reference>
<dbReference type="Proteomes" id="UP000217790">
    <property type="component" value="Unassembled WGS sequence"/>
</dbReference>
<evidence type="ECO:0000256" key="1">
    <source>
        <dbReference type="SAM" id="MobiDB-lite"/>
    </source>
</evidence>
<evidence type="ECO:0000313" key="3">
    <source>
        <dbReference type="Proteomes" id="UP000217790"/>
    </source>
</evidence>
<accession>A0A2H3DKT8</accession>
<organism evidence="2 3">
    <name type="scientific">Armillaria gallica</name>
    <name type="common">Bulbous honey fungus</name>
    <name type="synonym">Armillaria bulbosa</name>
    <dbReference type="NCBI Taxonomy" id="47427"/>
    <lineage>
        <taxon>Eukaryota</taxon>
        <taxon>Fungi</taxon>
        <taxon>Dikarya</taxon>
        <taxon>Basidiomycota</taxon>
        <taxon>Agaricomycotina</taxon>
        <taxon>Agaricomycetes</taxon>
        <taxon>Agaricomycetidae</taxon>
        <taxon>Agaricales</taxon>
        <taxon>Marasmiineae</taxon>
        <taxon>Physalacriaceae</taxon>
        <taxon>Armillaria</taxon>
    </lineage>
</organism>
<evidence type="ECO:0000313" key="2">
    <source>
        <dbReference type="EMBL" id="PBK95839.1"/>
    </source>
</evidence>
<dbReference type="OrthoDB" id="2943352at2759"/>
<name>A0A2H3DKT8_ARMGA</name>
<dbReference type="AlphaFoldDB" id="A0A2H3DKT8"/>
<proteinExistence type="predicted"/>
<dbReference type="OMA" id="IHGHLRM"/>